<feature type="region of interest" description="Disordered" evidence="1">
    <location>
        <begin position="241"/>
        <end position="265"/>
    </location>
</feature>
<feature type="region of interest" description="Disordered" evidence="1">
    <location>
        <begin position="979"/>
        <end position="1054"/>
    </location>
</feature>
<feature type="region of interest" description="Disordered" evidence="1">
    <location>
        <begin position="1120"/>
        <end position="1179"/>
    </location>
</feature>
<dbReference type="EMBL" id="JAFCIX010000102">
    <property type="protein sequence ID" value="KAH6598576.1"/>
    <property type="molecule type" value="Genomic_DNA"/>
</dbReference>
<feature type="region of interest" description="Disordered" evidence="1">
    <location>
        <begin position="860"/>
        <end position="906"/>
    </location>
</feature>
<keyword evidence="4" id="KW-1185">Reference proteome</keyword>
<sequence length="1323" mass="146965">MATLQRTLDGATTHNVYDVDPFQSASLEMNIPKVSELAALGESPFEADHRKMLPNMQVDRMTAMLDSHSISNSPIVSHNDQRTNDRYEQQLSIQQQQHHEPTHRPLLTVQTQGILPLTTKVDVAGHALPQSHLLTQQVGWPQLEQQRQMQSEQQRQMQPEQQKQLQPLNSHDEHRFYLEPRSLPQPTLPQQLKPTKHTPQQLASGSFAQLAANNVHNLTKSRSKSFTALAQSSSPIATMNAHHPSLYSQTPSSTSQPHHPASLERSSTMISGRFIRRAGVDPILPDRPLTTGRQKSSIALLLPSSAIPPRKDSTDFNLSNPLNRTETHSSEKMRSPDLIRGPDSLSHQFRPTQAHTMPFPRSAKQSLTRKHIRSPFSKEHNNVIFSGVLWKQSRSGKFQKRICRFDGGVFVLLSCKLCPTLPKGTPVHEFDPIESPLKSVNTEFASELKTAYPYGCPVPALTMNLIASPISRSNPSPNIQSRTYLAPKWIISTPNMQRISQCDPLSHTPTLTDSRTFTIHTTDSREYTLRANSISECKQWIFLLTKMIASQFSASSTLYRAGSHDPAEARLASATVPRNIQPDWRLWSSGSATQHQFSMMEAYSLRLENWKRFVYAMISQEADAAKRVMSVWCSANDKIQSSQGVIAEMPTAPVLVNSSQEDMNAAWTRSAENTERNNEHAVVSDTAYDSHPRTATNVPTGEIRDFSFSDEDDEFMNDAGFATHSQPYSTSTPHITAISTSSPDLLPMPSLPMSPLLNDIQPDTFGNRLWARDGRSLWKDAYNGNAKAEVLLSGITHVSNSEPFMDNASELSKSDAVTLAVTPSVHTSAVVRHHPHLMAVTSKIVHPQRVQSIRRSVVYNSTSNDSHSDGADVSNSDLGRTNTSRSKSGLAATDSGTTYESESDGVFIVETSDYEDSESDDEARFESALSDKNGRGEVLGINGMNHRFYNNRLVKGLTQFPSTSNPLSLDMTAADIGSGNVYDDDDNDGDDSERFASSSDNLTPKPRFKPRSTSLRRVYGLPSPRRESENAIPPLVSDEDTPKQTDTSCVSPAASISRPDYGELVKLERDLYNIERIPTAEMLLDAESSEILYGLKSGQGTPRSIPALPLLPIRPHTIMTPRSSSAVKPLNADPQCEVSPSESLHQVNDPLDFSNESHRTKAAKQSEGNKEDDSTQPSLEDVNHACSATLRLLGLLLNEFDTMEPFVIREFAGVSIPHHYTMLTSFSNTHLNDEVPDFQIRYPKHASVIRERAELLCTALVEYDAIMRDWNSRITVPLLKGTGIDDAIDDSVIRLFRGEGVLDTLLVTSLQLIIKDIYSYFNS</sequence>
<dbReference type="Proteomes" id="UP001648503">
    <property type="component" value="Unassembled WGS sequence"/>
</dbReference>
<dbReference type="CDD" id="cd00821">
    <property type="entry name" value="PH"/>
    <property type="match status" value="1"/>
</dbReference>
<organism evidence="3 4">
    <name type="scientific">Batrachochytrium salamandrivorans</name>
    <dbReference type="NCBI Taxonomy" id="1357716"/>
    <lineage>
        <taxon>Eukaryota</taxon>
        <taxon>Fungi</taxon>
        <taxon>Fungi incertae sedis</taxon>
        <taxon>Chytridiomycota</taxon>
        <taxon>Chytridiomycota incertae sedis</taxon>
        <taxon>Chytridiomycetes</taxon>
        <taxon>Rhizophydiales</taxon>
        <taxon>Rhizophydiales incertae sedis</taxon>
        <taxon>Batrachochytrium</taxon>
    </lineage>
</organism>
<comment type="caution">
    <text evidence="3">The sequence shown here is derived from an EMBL/GenBank/DDBJ whole genome shotgun (WGS) entry which is preliminary data.</text>
</comment>
<evidence type="ECO:0000259" key="2">
    <source>
        <dbReference type="SMART" id="SM00233"/>
    </source>
</evidence>
<evidence type="ECO:0000313" key="3">
    <source>
        <dbReference type="EMBL" id="KAH6598576.1"/>
    </source>
</evidence>
<dbReference type="SMART" id="SM00233">
    <property type="entry name" value="PH"/>
    <property type="match status" value="1"/>
</dbReference>
<feature type="region of interest" description="Disordered" evidence="1">
    <location>
        <begin position="182"/>
        <end position="201"/>
    </location>
</feature>
<feature type="compositionally biased region" description="Acidic residues" evidence="1">
    <location>
        <begin position="982"/>
        <end position="991"/>
    </location>
</feature>
<feature type="domain" description="PH" evidence="2">
    <location>
        <begin position="383"/>
        <end position="551"/>
    </location>
</feature>
<feature type="compositionally biased region" description="Basic and acidic residues" evidence="1">
    <location>
        <begin position="325"/>
        <end position="337"/>
    </location>
</feature>
<name>A0ABQ8FHX9_9FUNG</name>
<feature type="region of interest" description="Disordered" evidence="1">
    <location>
        <begin position="670"/>
        <end position="703"/>
    </location>
</feature>
<feature type="compositionally biased region" description="Low complexity" evidence="1">
    <location>
        <begin position="184"/>
        <end position="193"/>
    </location>
</feature>
<feature type="region of interest" description="Disordered" evidence="1">
    <location>
        <begin position="310"/>
        <end position="337"/>
    </location>
</feature>
<dbReference type="InterPro" id="IPR001849">
    <property type="entry name" value="PH_domain"/>
</dbReference>
<evidence type="ECO:0000256" key="1">
    <source>
        <dbReference type="SAM" id="MobiDB-lite"/>
    </source>
</evidence>
<gene>
    <name evidence="3" type="ORF">BASA50_003614</name>
</gene>
<reference evidence="3 4" key="1">
    <citation type="submission" date="2021-02" db="EMBL/GenBank/DDBJ databases">
        <title>Variation within the Batrachochytrium salamandrivorans European outbreak.</title>
        <authorList>
            <person name="Kelly M."/>
            <person name="Pasmans F."/>
            <person name="Shea T.P."/>
            <person name="Munoz J.F."/>
            <person name="Carranza S."/>
            <person name="Cuomo C.A."/>
            <person name="Martel A."/>
        </authorList>
    </citation>
    <scope>NUCLEOTIDE SEQUENCE [LARGE SCALE GENOMIC DNA]</scope>
    <source>
        <strain evidence="3 4">AMFP18/2</strain>
    </source>
</reference>
<proteinExistence type="predicted"/>
<dbReference type="SUPFAM" id="SSF50729">
    <property type="entry name" value="PH domain-like"/>
    <property type="match status" value="1"/>
</dbReference>
<protein>
    <recommendedName>
        <fullName evidence="2">PH domain-containing protein</fullName>
    </recommendedName>
</protein>
<feature type="region of interest" description="Disordered" evidence="1">
    <location>
        <begin position="144"/>
        <end position="167"/>
    </location>
</feature>
<dbReference type="InterPro" id="IPR011993">
    <property type="entry name" value="PH-like_dom_sf"/>
</dbReference>
<dbReference type="Gene3D" id="2.30.29.30">
    <property type="entry name" value="Pleckstrin-homology domain (PH domain)/Phosphotyrosine-binding domain (PTB)"/>
    <property type="match status" value="1"/>
</dbReference>
<accession>A0ABQ8FHX9</accession>
<feature type="compositionally biased region" description="Polar residues" evidence="1">
    <location>
        <begin position="246"/>
        <end position="257"/>
    </location>
</feature>
<feature type="compositionally biased region" description="Polar residues" evidence="1">
    <location>
        <begin position="315"/>
        <end position="324"/>
    </location>
</feature>
<feature type="compositionally biased region" description="Polar residues" evidence="1">
    <location>
        <begin position="873"/>
        <end position="887"/>
    </location>
</feature>
<evidence type="ECO:0000313" key="4">
    <source>
        <dbReference type="Proteomes" id="UP001648503"/>
    </source>
</evidence>